<organism evidence="1 2">
    <name type="scientific">Algivirga pacifica</name>
    <dbReference type="NCBI Taxonomy" id="1162670"/>
    <lineage>
        <taxon>Bacteria</taxon>
        <taxon>Pseudomonadati</taxon>
        <taxon>Bacteroidota</taxon>
        <taxon>Cytophagia</taxon>
        <taxon>Cytophagales</taxon>
        <taxon>Flammeovirgaceae</taxon>
        <taxon>Algivirga</taxon>
    </lineage>
</organism>
<comment type="caution">
    <text evidence="1">The sequence shown here is derived from an EMBL/GenBank/DDBJ whole genome shotgun (WGS) entry which is preliminary data.</text>
</comment>
<proteinExistence type="predicted"/>
<dbReference type="Proteomes" id="UP001500298">
    <property type="component" value="Unassembled WGS sequence"/>
</dbReference>
<dbReference type="EMBL" id="BAABJX010000003">
    <property type="protein sequence ID" value="GAA4820590.1"/>
    <property type="molecule type" value="Genomic_DNA"/>
</dbReference>
<evidence type="ECO:0000313" key="2">
    <source>
        <dbReference type="Proteomes" id="UP001500298"/>
    </source>
</evidence>
<evidence type="ECO:0008006" key="3">
    <source>
        <dbReference type="Google" id="ProtNLM"/>
    </source>
</evidence>
<keyword evidence="2" id="KW-1185">Reference proteome</keyword>
<dbReference type="PROSITE" id="PS51257">
    <property type="entry name" value="PROKAR_LIPOPROTEIN"/>
    <property type="match status" value="1"/>
</dbReference>
<dbReference type="RefSeq" id="WP_345368469.1">
    <property type="nucleotide sequence ID" value="NZ_BAABJX010000003.1"/>
</dbReference>
<evidence type="ECO:0000313" key="1">
    <source>
        <dbReference type="EMBL" id="GAA4820590.1"/>
    </source>
</evidence>
<gene>
    <name evidence="1" type="ORF">GCM10023331_01180</name>
</gene>
<name>A0ABP9CXR9_9BACT</name>
<accession>A0ABP9CXR9</accession>
<protein>
    <recommendedName>
        <fullName evidence="3">Lipocalin-like domain-containing protein</fullName>
    </recommendedName>
</protein>
<reference evidence="2" key="1">
    <citation type="journal article" date="2019" name="Int. J. Syst. Evol. Microbiol.">
        <title>The Global Catalogue of Microorganisms (GCM) 10K type strain sequencing project: providing services to taxonomists for standard genome sequencing and annotation.</title>
        <authorList>
            <consortium name="The Broad Institute Genomics Platform"/>
            <consortium name="The Broad Institute Genome Sequencing Center for Infectious Disease"/>
            <person name="Wu L."/>
            <person name="Ma J."/>
        </authorList>
    </citation>
    <scope>NUCLEOTIDE SEQUENCE [LARGE SCALE GENOMIC DNA]</scope>
    <source>
        <strain evidence="2">JCM 18326</strain>
    </source>
</reference>
<sequence length="148" mass="17120">MKKYLFLMMILCLILGCEETSPSSESTENTTLLTSRKWTVTRVELNTGNGWTDYTENCDLSIEERYLEEGSWERIQHSTRCTAIHLVASGQWTLEADQQTISFYYQGNNYPHQVKIVGLDEEQLVIEEEASQVNNARLRTYFQAIKVP</sequence>